<evidence type="ECO:0000256" key="2">
    <source>
        <dbReference type="ARBA" id="ARBA00022771"/>
    </source>
</evidence>
<feature type="compositionally biased region" description="Basic and acidic residues" evidence="5">
    <location>
        <begin position="359"/>
        <end position="369"/>
    </location>
</feature>
<reference evidence="8" key="1">
    <citation type="submission" date="2013-10" db="EMBL/GenBank/DDBJ databases">
        <title>Genome sequencing of Onchocerca volvulus.</title>
        <authorList>
            <person name="Cotton J."/>
            <person name="Tsai J."/>
            <person name="Stanley E."/>
            <person name="Tracey A."/>
            <person name="Holroyd N."/>
            <person name="Lustigman S."/>
            <person name="Berriman M."/>
        </authorList>
    </citation>
    <scope>NUCLEOTIDE SEQUENCE</scope>
</reference>
<feature type="region of interest" description="Disordered" evidence="5">
    <location>
        <begin position="407"/>
        <end position="529"/>
    </location>
</feature>
<dbReference type="GO" id="GO:0045892">
    <property type="term" value="P:negative regulation of DNA-templated transcription"/>
    <property type="evidence" value="ECO:0007669"/>
    <property type="project" value="TreeGrafter"/>
</dbReference>
<dbReference type="SMR" id="A0A8R1XVP4"/>
<dbReference type="CDD" id="cd15543">
    <property type="entry name" value="PHD_RSF1"/>
    <property type="match status" value="1"/>
</dbReference>
<sequence>MFFRESRTSQFSGALIIVKNADEKNENYSLNIKKMDASKEIDSNNKFKNPIENEQEDCRSNDEELQKDSRGVIQTDEEGDKCESPKQEVNAHILQRAIQKLYSDPSFAVICSFFNKFAVFLGLKPQNFAKMENMFTSFHITGRVDRDLIDLHLMLMRKLTFKSARLEVWEKYLLKFCSLIPSLETEYLQLERYGYLHTTVATKLAILKTLCESQFDFNIKFKESLLNSCAASDLRLLPIGYDKEGLAYLYQQDADLVIRIYSAEQDDHSGGSWNLVAKCKEELENLVAELKNRLASKYLSNLLKQHEDSSSAPAVAEIGEQINVLSTFTTKRGALLDIYQDESAVKKKFVKSNQMRKKAAVEEESKKENSAPPTEIIEDIPDEVKPFLDRRVLPRRSARSAAINQLKELTAPLKPQSGKRKSQQNKKQMEIENAKQLKILDRNDDQDDSEDNDENEKDENDADDFILAETSTSSDDDFMPLSELKKKNQNSRRRRGRKIAVEKDPFEMVESEEDEDSDDDQEKKAKKERKKATEETLCMKCSKSSNPEVLLLCDLCDEAWHTWCLHPILWYVPDDDWFCPNCQQAMLIEKFSEVLTVLAEQVKRKAAEDKKKEAAAERLKREMEYIGVSLNNIIDTVRDAKVENSESSEESGEDDGERKSKKKAIRRLGVHPQKPIVPIALSRSRRHVAKVDYKFGAYDELIQEAVKNIDESAARQMNRANVRPKSGAGRGKDMANIINAENKRIPISMENNQENDGFDGQKAIKMQSKIGKPTKNRHRLNDLNVDEMTESDTDEYQASDSASVSDPSDDTDEYLPSDASCTRRAFKRNYYSNKRTQSDDDFVVSGSESEYEPSRKKSHKSKNTRKIKGKRKREKWISSEEDSISELSDNYQSEESNSSGDRRARRRPVTKWAPRASSSDAEDSSHSVQKTAAGRPLRKAVAKRPSLTVDNDGDEEEEEDEEEIEERLKNVRPIGTGRKIESSDEFEPDEEEEEVEDEEEEVEDEEEEENEETSTIDDEKQRQSDEEEGLEEKERKIVKVENDMKDMKEITFSSTKTSFIDDDKKQTEDIDDVCPSTSNDVKLTDETAHKVKSKQIDQEIFYTESAKTEDVKKLEVKVSEKMVVSNMTATNSNVTSCVPPSCFPSTSADPSALNPSSVMQQMARLASSSATPVQQYDPSYRNIVQTTAPTFIPNGAPLHIYSGPVPVTVYQVQQPTFVRTPASIIQPSAGPVSQGWSPYPPSNSFPPNVTVPSMVTATTTSSPTTDSETLGNVLASAMDY</sequence>
<reference evidence="7" key="2">
    <citation type="submission" date="2022-06" db="UniProtKB">
        <authorList>
            <consortium name="EnsemblMetazoa"/>
        </authorList>
    </citation>
    <scope>IDENTIFICATION</scope>
</reference>
<feature type="compositionally biased region" description="Acidic residues" evidence="5">
    <location>
        <begin position="983"/>
        <end position="1016"/>
    </location>
</feature>
<feature type="compositionally biased region" description="Acidic residues" evidence="5">
    <location>
        <begin position="444"/>
        <end position="466"/>
    </location>
</feature>
<accession>A0A8R1XVP4</accession>
<evidence type="ECO:0000313" key="7">
    <source>
        <dbReference type="EnsemblMetazoa" id="OVOC3177.1"/>
    </source>
</evidence>
<feature type="compositionally biased region" description="Basic and acidic residues" evidence="5">
    <location>
        <begin position="427"/>
        <end position="443"/>
    </location>
</feature>
<keyword evidence="3" id="KW-0862">Zinc</keyword>
<dbReference type="PROSITE" id="PS50016">
    <property type="entry name" value="ZF_PHD_2"/>
    <property type="match status" value="1"/>
</dbReference>
<dbReference type="InterPro" id="IPR001965">
    <property type="entry name" value="Znf_PHD"/>
</dbReference>
<keyword evidence="2 4" id="KW-0863">Zinc-finger</keyword>
<feature type="domain" description="PHD-type" evidence="6">
    <location>
        <begin position="535"/>
        <end position="585"/>
    </location>
</feature>
<dbReference type="PANTHER" id="PTHR14296">
    <property type="entry name" value="REMODELING AND SPACING FACTOR 1"/>
    <property type="match status" value="1"/>
</dbReference>
<feature type="compositionally biased region" description="Basic residues" evidence="5">
    <location>
        <begin position="487"/>
        <end position="498"/>
    </location>
</feature>
<dbReference type="AlphaFoldDB" id="A0A8R1XVP4"/>
<evidence type="ECO:0000256" key="5">
    <source>
        <dbReference type="SAM" id="MobiDB-lite"/>
    </source>
</evidence>
<name>A0A8R1XVP4_ONCVO</name>
<organism evidence="7 8">
    <name type="scientific">Onchocerca volvulus</name>
    <dbReference type="NCBI Taxonomy" id="6282"/>
    <lineage>
        <taxon>Eukaryota</taxon>
        <taxon>Metazoa</taxon>
        <taxon>Ecdysozoa</taxon>
        <taxon>Nematoda</taxon>
        <taxon>Chromadorea</taxon>
        <taxon>Rhabditida</taxon>
        <taxon>Spirurina</taxon>
        <taxon>Spiruromorpha</taxon>
        <taxon>Filarioidea</taxon>
        <taxon>Onchocercidae</taxon>
        <taxon>Onchocerca</taxon>
    </lineage>
</organism>
<dbReference type="GO" id="GO:0008270">
    <property type="term" value="F:zinc ion binding"/>
    <property type="evidence" value="ECO:0007669"/>
    <property type="project" value="UniProtKB-KW"/>
</dbReference>
<feature type="compositionally biased region" description="Acidic residues" evidence="5">
    <location>
        <begin position="951"/>
        <end position="965"/>
    </location>
</feature>
<dbReference type="Pfam" id="PF00628">
    <property type="entry name" value="PHD"/>
    <property type="match status" value="1"/>
</dbReference>
<dbReference type="InterPro" id="IPR019787">
    <property type="entry name" value="Znf_PHD-finger"/>
</dbReference>
<keyword evidence="8" id="KW-1185">Reference proteome</keyword>
<dbReference type="SMART" id="SM00249">
    <property type="entry name" value="PHD"/>
    <property type="match status" value="1"/>
</dbReference>
<dbReference type="InterPro" id="IPR019786">
    <property type="entry name" value="Zinc_finger_PHD-type_CS"/>
</dbReference>
<dbReference type="InterPro" id="IPR011011">
    <property type="entry name" value="Znf_FYVE_PHD"/>
</dbReference>
<feature type="region of interest" description="Disordered" evidence="5">
    <location>
        <begin position="351"/>
        <end position="382"/>
    </location>
</feature>
<dbReference type="EMBL" id="CMVM020000079">
    <property type="status" value="NOT_ANNOTATED_CDS"/>
    <property type="molecule type" value="Genomic_DNA"/>
</dbReference>
<evidence type="ECO:0000256" key="1">
    <source>
        <dbReference type="ARBA" id="ARBA00022723"/>
    </source>
</evidence>
<dbReference type="InterPro" id="IPR028938">
    <property type="entry name" value="Rsf1-like"/>
</dbReference>
<dbReference type="EnsemblMetazoa" id="OVOC3177.1">
    <property type="protein sequence ID" value="OVOC3177.1"/>
    <property type="gene ID" value="WBGene00239986"/>
</dbReference>
<feature type="compositionally biased region" description="Basic residues" evidence="5">
    <location>
        <begin position="856"/>
        <end position="874"/>
    </location>
</feature>
<feature type="region of interest" description="Disordered" evidence="5">
    <location>
        <begin position="41"/>
        <end position="82"/>
    </location>
</feature>
<dbReference type="PROSITE" id="PS01359">
    <property type="entry name" value="ZF_PHD_1"/>
    <property type="match status" value="1"/>
</dbReference>
<evidence type="ECO:0000256" key="4">
    <source>
        <dbReference type="PROSITE-ProRule" id="PRU00146"/>
    </source>
</evidence>
<feature type="compositionally biased region" description="Acidic residues" evidence="5">
    <location>
        <begin position="784"/>
        <end position="797"/>
    </location>
</feature>
<evidence type="ECO:0000313" key="8">
    <source>
        <dbReference type="Proteomes" id="UP000024404"/>
    </source>
</evidence>
<feature type="region of interest" description="Disordered" evidence="5">
    <location>
        <begin position="641"/>
        <end position="667"/>
    </location>
</feature>
<dbReference type="OMA" id="DAWHTTC"/>
<feature type="compositionally biased region" description="Acidic residues" evidence="5">
    <location>
        <begin position="646"/>
        <end position="655"/>
    </location>
</feature>
<feature type="compositionally biased region" description="Basic and acidic residues" evidence="5">
    <location>
        <begin position="41"/>
        <end position="70"/>
    </location>
</feature>
<dbReference type="PANTHER" id="PTHR14296:SF16">
    <property type="entry name" value="REMODELING AND SPACING FACTOR 1"/>
    <property type="match status" value="1"/>
</dbReference>
<feature type="compositionally biased region" description="Polar residues" evidence="5">
    <location>
        <begin position="890"/>
        <end position="899"/>
    </location>
</feature>
<dbReference type="Proteomes" id="UP000024404">
    <property type="component" value="Unassembled WGS sequence"/>
</dbReference>
<evidence type="ECO:0000256" key="3">
    <source>
        <dbReference type="ARBA" id="ARBA00022833"/>
    </source>
</evidence>
<feature type="region of interest" description="Disordered" evidence="5">
    <location>
        <begin position="767"/>
        <end position="1038"/>
    </location>
</feature>
<proteinExistence type="predicted"/>
<dbReference type="GO" id="GO:0031213">
    <property type="term" value="C:RSF complex"/>
    <property type="evidence" value="ECO:0007669"/>
    <property type="project" value="InterPro"/>
</dbReference>
<evidence type="ECO:0000259" key="6">
    <source>
        <dbReference type="PROSITE" id="PS50016"/>
    </source>
</evidence>
<dbReference type="SUPFAM" id="SSF57903">
    <property type="entry name" value="FYVE/PHD zinc finger"/>
    <property type="match status" value="1"/>
</dbReference>
<dbReference type="Gene3D" id="2.30.30.1150">
    <property type="match status" value="1"/>
</dbReference>
<protein>
    <submittedName>
        <fullName evidence="7">PHD-type domain-containing protein</fullName>
    </submittedName>
</protein>
<feature type="compositionally biased region" description="Acidic residues" evidence="5">
    <location>
        <begin position="507"/>
        <end position="520"/>
    </location>
</feature>
<keyword evidence="1" id="KW-0479">Metal-binding</keyword>
<dbReference type="GO" id="GO:0042393">
    <property type="term" value="F:histone binding"/>
    <property type="evidence" value="ECO:0007669"/>
    <property type="project" value="TreeGrafter"/>
</dbReference>